<evidence type="ECO:0000256" key="1">
    <source>
        <dbReference type="SAM" id="MobiDB-lite"/>
    </source>
</evidence>
<feature type="region of interest" description="Disordered" evidence="1">
    <location>
        <begin position="393"/>
        <end position="412"/>
    </location>
</feature>
<dbReference type="OrthoDB" id="268428at2759"/>
<dbReference type="AlphaFoldDB" id="A0A8T9C509"/>
<evidence type="ECO:0000313" key="3">
    <source>
        <dbReference type="Proteomes" id="UP000469558"/>
    </source>
</evidence>
<sequence length="412" mass="46890">MAMAMRQVINGNFRIGFRVNVKQNPLPAPNSLTAPNTFNTLIIDAAGDLVIRLYTTKNTIGKSFKSADDGRLKGGRIIVAMQVSRDVIIANSTTFAIRFKNALVAASAASDSRLTIDIPEGNEVAFEVWVRAIHEGAMNSQMYSISIEDVWNVLQAHKVYQFELQKLNSWFEEWVKNMGGDRCVGFTLKELPQLMLPCQKFENDLAFARITRRYAYEGVQHLPEKNPTSYYNLRSAPRVIGGLNTARGNLKTEIHKALYLNRQFLTSECSCRKDGLFAFELAMDKTGAWPLEEKLHGKEAKSIQAVLQLLETFTYEPPNKDCKLCSTDFATVKILPGVQKVRQNFGGLCLNCMANPKDKNQYRDRVCGQVTWDKGCKFRHDQLTWYFSWLASKDKSEQEREEQRRKDQEESN</sequence>
<evidence type="ECO:0000313" key="2">
    <source>
        <dbReference type="EMBL" id="TVY73437.1"/>
    </source>
</evidence>
<proteinExistence type="predicted"/>
<organism evidence="2 3">
    <name type="scientific">Lachnellula suecica</name>
    <dbReference type="NCBI Taxonomy" id="602035"/>
    <lineage>
        <taxon>Eukaryota</taxon>
        <taxon>Fungi</taxon>
        <taxon>Dikarya</taxon>
        <taxon>Ascomycota</taxon>
        <taxon>Pezizomycotina</taxon>
        <taxon>Leotiomycetes</taxon>
        <taxon>Helotiales</taxon>
        <taxon>Lachnaceae</taxon>
        <taxon>Lachnellula</taxon>
    </lineage>
</organism>
<dbReference type="EMBL" id="QGMK01001080">
    <property type="protein sequence ID" value="TVY73437.1"/>
    <property type="molecule type" value="Genomic_DNA"/>
</dbReference>
<protein>
    <submittedName>
        <fullName evidence="2">Uncharacterized protein</fullName>
    </submittedName>
</protein>
<accession>A0A8T9C509</accession>
<keyword evidence="3" id="KW-1185">Reference proteome</keyword>
<dbReference type="Proteomes" id="UP000469558">
    <property type="component" value="Unassembled WGS sequence"/>
</dbReference>
<comment type="caution">
    <text evidence="2">The sequence shown here is derived from an EMBL/GenBank/DDBJ whole genome shotgun (WGS) entry which is preliminary data.</text>
</comment>
<reference evidence="2 3" key="1">
    <citation type="submission" date="2018-05" db="EMBL/GenBank/DDBJ databases">
        <title>Genome sequencing and assembly of the regulated plant pathogen Lachnellula willkommii and related sister species for the development of diagnostic species identification markers.</title>
        <authorList>
            <person name="Giroux E."/>
            <person name="Bilodeau G."/>
        </authorList>
    </citation>
    <scope>NUCLEOTIDE SEQUENCE [LARGE SCALE GENOMIC DNA]</scope>
    <source>
        <strain evidence="2 3">CBS 268.59</strain>
    </source>
</reference>
<name>A0A8T9C509_9HELO</name>
<gene>
    <name evidence="2" type="ORF">LSUE1_G005540</name>
</gene>